<dbReference type="RefSeq" id="WP_255025239.1">
    <property type="nucleotide sequence ID" value="NZ_JANDHW010000001.1"/>
</dbReference>
<evidence type="ECO:0008006" key="4">
    <source>
        <dbReference type="Google" id="ProtNLM"/>
    </source>
</evidence>
<dbReference type="PROSITE" id="PS51257">
    <property type="entry name" value="PROKAR_LIPOPROTEIN"/>
    <property type="match status" value="1"/>
</dbReference>
<gene>
    <name evidence="2" type="ORF">NMU02_01090</name>
</gene>
<organism evidence="2 3">
    <name type="scientific">Coprobacter tertius</name>
    <dbReference type="NCBI Taxonomy" id="2944915"/>
    <lineage>
        <taxon>Bacteria</taxon>
        <taxon>Pseudomonadati</taxon>
        <taxon>Bacteroidota</taxon>
        <taxon>Bacteroidia</taxon>
        <taxon>Bacteroidales</taxon>
        <taxon>Barnesiellaceae</taxon>
        <taxon>Coprobacter</taxon>
    </lineage>
</organism>
<proteinExistence type="predicted"/>
<protein>
    <recommendedName>
        <fullName evidence="4">Lipoprotein</fullName>
    </recommendedName>
</protein>
<keyword evidence="1" id="KW-0732">Signal</keyword>
<feature type="signal peptide" evidence="1">
    <location>
        <begin position="1"/>
        <end position="22"/>
    </location>
</feature>
<name>A0ABT1MF57_9BACT</name>
<evidence type="ECO:0000313" key="3">
    <source>
        <dbReference type="Proteomes" id="UP001205603"/>
    </source>
</evidence>
<sequence>MKKIWLTTITALFMALSTGCKSSENRSKNNEASMTSISMRFAPGPKAIVYKTVKNYAKFVPVTLDETRTRIISYPAPTDIYYEGKLAVPTQLNNGYWLDNRGIGPNAAFTDYTYEEYSKLKEAPSLEILEKRIIDRNPITEYWNCGLRASYTDEVSQLNEVIKSGFKGAKNGLKK</sequence>
<accession>A0ABT1MF57</accession>
<feature type="chain" id="PRO_5045052191" description="Lipoprotein" evidence="1">
    <location>
        <begin position="23"/>
        <end position="175"/>
    </location>
</feature>
<keyword evidence="3" id="KW-1185">Reference proteome</keyword>
<reference evidence="2 3" key="1">
    <citation type="submission" date="2022-07" db="EMBL/GenBank/DDBJ databases">
        <title>Fecal culturing of patients with breast cancer.</title>
        <authorList>
            <person name="Teng N.M.Y."/>
            <person name="Kiu R."/>
            <person name="Evans R."/>
            <person name="Baker D.J."/>
            <person name="Zenner C."/>
            <person name="Robinson S.D."/>
            <person name="Hall L.J."/>
        </authorList>
    </citation>
    <scope>NUCLEOTIDE SEQUENCE [LARGE SCALE GENOMIC DNA]</scope>
    <source>
        <strain evidence="2 3">LH1063</strain>
    </source>
</reference>
<evidence type="ECO:0000313" key="2">
    <source>
        <dbReference type="EMBL" id="MCP9610689.1"/>
    </source>
</evidence>
<evidence type="ECO:0000256" key="1">
    <source>
        <dbReference type="SAM" id="SignalP"/>
    </source>
</evidence>
<dbReference type="Proteomes" id="UP001205603">
    <property type="component" value="Unassembled WGS sequence"/>
</dbReference>
<comment type="caution">
    <text evidence="2">The sequence shown here is derived from an EMBL/GenBank/DDBJ whole genome shotgun (WGS) entry which is preliminary data.</text>
</comment>
<dbReference type="EMBL" id="JANDHW010000001">
    <property type="protein sequence ID" value="MCP9610689.1"/>
    <property type="molecule type" value="Genomic_DNA"/>
</dbReference>